<dbReference type="EMBL" id="QXGA01001593">
    <property type="protein sequence ID" value="KAE9115019.1"/>
    <property type="molecule type" value="Genomic_DNA"/>
</dbReference>
<dbReference type="PROSITE" id="PS50195">
    <property type="entry name" value="PX"/>
    <property type="match status" value="1"/>
</dbReference>
<dbReference type="SMART" id="SM00220">
    <property type="entry name" value="S_TKc"/>
    <property type="match status" value="1"/>
</dbReference>
<evidence type="ECO:0000313" key="14">
    <source>
        <dbReference type="Proteomes" id="UP000440732"/>
    </source>
</evidence>
<keyword evidence="3" id="KW-0597">Phosphoprotein</keyword>
<comment type="similarity">
    <text evidence="1">Belongs to the protein kinase superfamily. AGC Ser/Thr protein kinase family.</text>
</comment>
<evidence type="ECO:0000259" key="12">
    <source>
        <dbReference type="PROSITE" id="PS51285"/>
    </source>
</evidence>
<gene>
    <name evidence="13" type="ORF">PF006_g19369</name>
</gene>
<evidence type="ECO:0000259" key="10">
    <source>
        <dbReference type="PROSITE" id="PS50011"/>
    </source>
</evidence>
<dbReference type="SMART" id="SM00133">
    <property type="entry name" value="S_TK_X"/>
    <property type="match status" value="1"/>
</dbReference>
<comment type="caution">
    <text evidence="13">The sequence shown here is derived from an EMBL/GenBank/DDBJ whole genome shotgun (WGS) entry which is preliminary data.</text>
</comment>
<feature type="region of interest" description="Disordered" evidence="9">
    <location>
        <begin position="156"/>
        <end position="207"/>
    </location>
</feature>
<dbReference type="CDD" id="cd06093">
    <property type="entry name" value="PX_domain"/>
    <property type="match status" value="1"/>
</dbReference>
<evidence type="ECO:0000256" key="8">
    <source>
        <dbReference type="PROSITE-ProRule" id="PRU10141"/>
    </source>
</evidence>
<keyword evidence="6" id="KW-0418">Kinase</keyword>
<feature type="domain" description="Protein kinase" evidence="10">
    <location>
        <begin position="368"/>
        <end position="633"/>
    </location>
</feature>
<proteinExistence type="inferred from homology"/>
<dbReference type="SMART" id="SM00312">
    <property type="entry name" value="PX"/>
    <property type="match status" value="1"/>
</dbReference>
<dbReference type="PROSITE" id="PS00107">
    <property type="entry name" value="PROTEIN_KINASE_ATP"/>
    <property type="match status" value="1"/>
</dbReference>
<dbReference type="Gene3D" id="3.30.1520.10">
    <property type="entry name" value="Phox-like domain"/>
    <property type="match status" value="1"/>
</dbReference>
<dbReference type="InterPro" id="IPR045270">
    <property type="entry name" value="STKc_AGC"/>
</dbReference>
<protein>
    <recommendedName>
        <fullName evidence="15">Serine/threonine-protein kinase</fullName>
    </recommendedName>
</protein>
<dbReference type="CDD" id="cd05123">
    <property type="entry name" value="STKc_AGC"/>
    <property type="match status" value="1"/>
</dbReference>
<dbReference type="GO" id="GO:0004674">
    <property type="term" value="F:protein serine/threonine kinase activity"/>
    <property type="evidence" value="ECO:0007669"/>
    <property type="project" value="UniProtKB-KW"/>
</dbReference>
<feature type="region of interest" description="Disordered" evidence="9">
    <location>
        <begin position="702"/>
        <end position="733"/>
    </location>
</feature>
<dbReference type="PROSITE" id="PS50011">
    <property type="entry name" value="PROTEIN_KINASE_DOM"/>
    <property type="match status" value="1"/>
</dbReference>
<dbReference type="InterPro" id="IPR000961">
    <property type="entry name" value="AGC-kinase_C"/>
</dbReference>
<dbReference type="PANTHER" id="PTHR24351">
    <property type="entry name" value="RIBOSOMAL PROTEIN S6 KINASE"/>
    <property type="match status" value="1"/>
</dbReference>
<evidence type="ECO:0000256" key="1">
    <source>
        <dbReference type="ARBA" id="ARBA00009903"/>
    </source>
</evidence>
<dbReference type="PROSITE" id="PS51285">
    <property type="entry name" value="AGC_KINASE_CTER"/>
    <property type="match status" value="1"/>
</dbReference>
<feature type="compositionally biased region" description="Polar residues" evidence="9">
    <location>
        <begin position="109"/>
        <end position="128"/>
    </location>
</feature>
<dbReference type="Pfam" id="PF00787">
    <property type="entry name" value="PX"/>
    <property type="match status" value="1"/>
</dbReference>
<evidence type="ECO:0000259" key="11">
    <source>
        <dbReference type="PROSITE" id="PS50195"/>
    </source>
</evidence>
<evidence type="ECO:0000313" key="13">
    <source>
        <dbReference type="EMBL" id="KAE9115019.1"/>
    </source>
</evidence>
<dbReference type="InterPro" id="IPR036871">
    <property type="entry name" value="PX_dom_sf"/>
</dbReference>
<feature type="binding site" evidence="8">
    <location>
        <position position="398"/>
    </location>
    <ligand>
        <name>ATP</name>
        <dbReference type="ChEBI" id="CHEBI:30616"/>
    </ligand>
</feature>
<dbReference type="FunFam" id="3.30.200.20:FF:000362">
    <property type="entry name" value="Non-specific serine/threonine protein kinase"/>
    <property type="match status" value="1"/>
</dbReference>
<sequence length="785" mass="87570">MPAVDEYSRSHRAPADGASSSSNNNNNAASSRSNLSATFQHQVQMRAGASGPSSLRASYQDKKKRHSNSSRKSAQMRHSLTHVQADAPTSGRSSASSTSGSALSPPPRSSNFLSLHTTSRDLSPQQQLHPEYPAAPPAGDDILKVEIPRWKSKLTTDRADRVHIPAGADSAGNSPVASGAAGRSSTWNGKDGRRGHGGSMGALVLGRDREGGSKKRYTVFQVYVHFQSGAVRVSEKRYSHFRELHKTLRRKYATVGKLYFPPKKFFMSLSLRVIEQRREAIETYMNAVLTLRPRPVEVVQFLSSGSSSVDEDEDGNSTDGPARGVDMVTAPKHVQSTSTALGTSSRLSGSNSFASEDAGGHMVTMQDFEILKMLGKGSFGKVYMARERGTDGKIYAMKVLRKSELVKRNQVGHTMMERRIMSSIDHPFIVGLKYSFQTASKLVMVSDYCCGGEIFFHLKKFRSFSEAMVRFYAAELVAAIGHLHERDIIYRDLKPENILLDETGHVRLTDFGLSKTDCTDFSGAKTFCGTPEYLAPEMLISRKKKTEYGKAIDWWSLGTLMYEMLTGWPPFFDRNIEQMCTKIMKSPLKFPAHFGLSSEVKSLISALLERDPTYRIGSRPGAGVEDIKNHVFFASIDWSLLEKRGIKPPFKPRVRSPTDIQNFDREFTKELPDHGFLQQDKRLAMSPKNEFQGFSYTRIEEPASLSRESSSKREKRRSGRKSEPRVSEGIEHESQWAEEQQYLEFGLASPTAGHTTCSSCPVQEGESRYRADPSRVARWEMRNTL</sequence>
<dbReference type="FunFam" id="1.10.510.10:FF:000527">
    <property type="entry name" value="Non-specific serine/threonine protein kinase"/>
    <property type="match status" value="1"/>
</dbReference>
<dbReference type="SUPFAM" id="SSF64268">
    <property type="entry name" value="PX domain"/>
    <property type="match status" value="1"/>
</dbReference>
<evidence type="ECO:0000256" key="6">
    <source>
        <dbReference type="ARBA" id="ARBA00022777"/>
    </source>
</evidence>
<feature type="compositionally biased region" description="Polar residues" evidence="9">
    <location>
        <begin position="752"/>
        <end position="761"/>
    </location>
</feature>
<dbReference type="InterPro" id="IPR000719">
    <property type="entry name" value="Prot_kinase_dom"/>
</dbReference>
<dbReference type="InterPro" id="IPR017892">
    <property type="entry name" value="Pkinase_C"/>
</dbReference>
<feature type="compositionally biased region" description="Basic and acidic residues" evidence="9">
    <location>
        <begin position="720"/>
        <end position="733"/>
    </location>
</feature>
<feature type="region of interest" description="Disordered" evidence="9">
    <location>
        <begin position="304"/>
        <end position="326"/>
    </location>
</feature>
<dbReference type="Gene3D" id="1.10.510.10">
    <property type="entry name" value="Transferase(Phosphotransferase) domain 1"/>
    <property type="match status" value="1"/>
</dbReference>
<dbReference type="SUPFAM" id="SSF56112">
    <property type="entry name" value="Protein kinase-like (PK-like)"/>
    <property type="match status" value="1"/>
</dbReference>
<reference evidence="13 14" key="1">
    <citation type="submission" date="2018-08" db="EMBL/GenBank/DDBJ databases">
        <title>Genomic investigation of the strawberry pathogen Phytophthora fragariae indicates pathogenicity is determined by transcriptional variation in three key races.</title>
        <authorList>
            <person name="Adams T.M."/>
            <person name="Armitage A.D."/>
            <person name="Sobczyk M.K."/>
            <person name="Bates H.J."/>
            <person name="Dunwell J.M."/>
            <person name="Nellist C.F."/>
            <person name="Harrison R.J."/>
        </authorList>
    </citation>
    <scope>NUCLEOTIDE SEQUENCE [LARGE SCALE GENOMIC DNA]</scope>
    <source>
        <strain evidence="13 14">NOV-5</strain>
    </source>
</reference>
<organism evidence="13 14">
    <name type="scientific">Phytophthora fragariae</name>
    <dbReference type="NCBI Taxonomy" id="53985"/>
    <lineage>
        <taxon>Eukaryota</taxon>
        <taxon>Sar</taxon>
        <taxon>Stramenopiles</taxon>
        <taxon>Oomycota</taxon>
        <taxon>Peronosporomycetes</taxon>
        <taxon>Peronosporales</taxon>
        <taxon>Peronosporaceae</taxon>
        <taxon>Phytophthora</taxon>
    </lineage>
</organism>
<evidence type="ECO:0008006" key="15">
    <source>
        <dbReference type="Google" id="ProtNLM"/>
    </source>
</evidence>
<dbReference type="InterPro" id="IPR011009">
    <property type="entry name" value="Kinase-like_dom_sf"/>
</dbReference>
<dbReference type="InterPro" id="IPR008271">
    <property type="entry name" value="Ser/Thr_kinase_AS"/>
</dbReference>
<evidence type="ECO:0000256" key="4">
    <source>
        <dbReference type="ARBA" id="ARBA00022679"/>
    </source>
</evidence>
<dbReference type="Pfam" id="PF00433">
    <property type="entry name" value="Pkinase_C"/>
    <property type="match status" value="1"/>
</dbReference>
<dbReference type="InterPro" id="IPR001683">
    <property type="entry name" value="PX_dom"/>
</dbReference>
<feature type="compositionally biased region" description="Low complexity" evidence="9">
    <location>
        <begin position="18"/>
        <end position="37"/>
    </location>
</feature>
<feature type="domain" description="AGC-kinase C-terminal" evidence="12">
    <location>
        <begin position="634"/>
        <end position="706"/>
    </location>
</feature>
<evidence type="ECO:0000256" key="3">
    <source>
        <dbReference type="ARBA" id="ARBA00022553"/>
    </source>
</evidence>
<dbReference type="Pfam" id="PF00069">
    <property type="entry name" value="Pkinase"/>
    <property type="match status" value="1"/>
</dbReference>
<dbReference type="InterPro" id="IPR017441">
    <property type="entry name" value="Protein_kinase_ATP_BS"/>
</dbReference>
<keyword evidence="7 8" id="KW-0067">ATP-binding</keyword>
<evidence type="ECO:0000256" key="2">
    <source>
        <dbReference type="ARBA" id="ARBA00022527"/>
    </source>
</evidence>
<feature type="compositionally biased region" description="Low complexity" evidence="9">
    <location>
        <begin position="88"/>
        <end position="103"/>
    </location>
</feature>
<accession>A0A6A3SGE4</accession>
<keyword evidence="4" id="KW-0808">Transferase</keyword>
<dbReference type="Proteomes" id="UP000440732">
    <property type="component" value="Unassembled WGS sequence"/>
</dbReference>
<feature type="region of interest" description="Disordered" evidence="9">
    <location>
        <begin position="1"/>
        <end position="140"/>
    </location>
</feature>
<name>A0A6A3SGE4_9STRA</name>
<evidence type="ECO:0000256" key="7">
    <source>
        <dbReference type="ARBA" id="ARBA00022840"/>
    </source>
</evidence>
<dbReference type="AlphaFoldDB" id="A0A6A3SGE4"/>
<keyword evidence="5 8" id="KW-0547">Nucleotide-binding</keyword>
<dbReference type="GO" id="GO:0035091">
    <property type="term" value="F:phosphatidylinositol binding"/>
    <property type="evidence" value="ECO:0007669"/>
    <property type="project" value="InterPro"/>
</dbReference>
<dbReference type="GO" id="GO:0005524">
    <property type="term" value="F:ATP binding"/>
    <property type="evidence" value="ECO:0007669"/>
    <property type="project" value="UniProtKB-UniRule"/>
</dbReference>
<feature type="domain" description="PX" evidence="11">
    <location>
        <begin position="198"/>
        <end position="313"/>
    </location>
</feature>
<feature type="region of interest" description="Disordered" evidence="9">
    <location>
        <begin position="750"/>
        <end position="773"/>
    </location>
</feature>
<dbReference type="PROSITE" id="PS00108">
    <property type="entry name" value="PROTEIN_KINASE_ST"/>
    <property type="match status" value="1"/>
</dbReference>
<evidence type="ECO:0000256" key="9">
    <source>
        <dbReference type="SAM" id="MobiDB-lite"/>
    </source>
</evidence>
<keyword evidence="2" id="KW-0723">Serine/threonine-protein kinase</keyword>
<evidence type="ECO:0000256" key="5">
    <source>
        <dbReference type="ARBA" id="ARBA00022741"/>
    </source>
</evidence>
<dbReference type="Gene3D" id="3.30.200.20">
    <property type="entry name" value="Phosphorylase Kinase, domain 1"/>
    <property type="match status" value="1"/>
</dbReference>